<organism evidence="2 3">
    <name type="scientific">Roseobacter denitrificans (strain ATCC 33942 / OCh 114)</name>
    <name type="common">Erythrobacter sp. (strain OCh 114)</name>
    <name type="synonym">Roseobacter denitrificans</name>
    <dbReference type="NCBI Taxonomy" id="375451"/>
    <lineage>
        <taxon>Bacteria</taxon>
        <taxon>Pseudomonadati</taxon>
        <taxon>Pseudomonadota</taxon>
        <taxon>Alphaproteobacteria</taxon>
        <taxon>Rhodobacterales</taxon>
        <taxon>Roseobacteraceae</taxon>
        <taxon>Roseobacter</taxon>
    </lineage>
</organism>
<dbReference type="Proteomes" id="UP000007029">
    <property type="component" value="Chromosome"/>
</dbReference>
<dbReference type="EMBL" id="CP000362">
    <property type="protein sequence ID" value="ABG32325.1"/>
    <property type="molecule type" value="Genomic_DNA"/>
</dbReference>
<keyword evidence="3" id="KW-1185">Reference proteome</keyword>
<dbReference type="Pfam" id="PF11150">
    <property type="entry name" value="DUF2927"/>
    <property type="match status" value="1"/>
</dbReference>
<feature type="signal peptide" evidence="1">
    <location>
        <begin position="1"/>
        <end position="21"/>
    </location>
</feature>
<dbReference type="AlphaFoldDB" id="Q165L8"/>
<accession>Q165L8</accession>
<evidence type="ECO:0000256" key="1">
    <source>
        <dbReference type="SAM" id="SignalP"/>
    </source>
</evidence>
<evidence type="ECO:0000313" key="2">
    <source>
        <dbReference type="EMBL" id="ABG32325.1"/>
    </source>
</evidence>
<gene>
    <name evidence="2" type="ordered locus">RD1_2795</name>
</gene>
<proteinExistence type="predicted"/>
<reference evidence="2 3" key="1">
    <citation type="journal article" date="2007" name="J. Bacteriol.">
        <title>The complete genome sequence of Roseobacter denitrificans reveals a mixotrophic rather than photosynthetic metabolism.</title>
        <authorList>
            <person name="Swingley W.D."/>
            <person name="Sadekar S."/>
            <person name="Mastrian S.D."/>
            <person name="Matthies H.J."/>
            <person name="Hao J."/>
            <person name="Ramos H."/>
            <person name="Acharya C.R."/>
            <person name="Conrad A.L."/>
            <person name="Taylor H.L."/>
            <person name="Dejesa L.C."/>
            <person name="Shah M.K."/>
            <person name="O'huallachain M.E."/>
            <person name="Lince M.T."/>
            <person name="Blankenship R.E."/>
            <person name="Beatty J.T."/>
            <person name="Touchman J.W."/>
        </authorList>
    </citation>
    <scope>NUCLEOTIDE SEQUENCE [LARGE SCALE GENOMIC DNA]</scope>
    <source>
        <strain evidence="3">ATCC 33942 / OCh 114</strain>
    </source>
</reference>
<name>Q165L8_ROSDO</name>
<dbReference type="InterPro" id="IPR021323">
    <property type="entry name" value="DUF2927"/>
</dbReference>
<feature type="chain" id="PRO_5004183848" evidence="1">
    <location>
        <begin position="22"/>
        <end position="454"/>
    </location>
</feature>
<dbReference type="RefSeq" id="WP_011568941.1">
    <property type="nucleotide sequence ID" value="NC_008209.1"/>
</dbReference>
<dbReference type="KEGG" id="rde:RD1_2795"/>
<dbReference type="PROSITE" id="PS51257">
    <property type="entry name" value="PROKAR_LIPOPROTEIN"/>
    <property type="match status" value="1"/>
</dbReference>
<evidence type="ECO:0000313" key="3">
    <source>
        <dbReference type="Proteomes" id="UP000007029"/>
    </source>
</evidence>
<keyword evidence="1" id="KW-0732">Signal</keyword>
<dbReference type="HOGENOM" id="CLU_048572_0_0_5"/>
<sequence length="454" mass="49508">MKTRAFLTLVLLLAACAPSLRDDATSRRMIAETTLPPMKLFAPITPQPQPIANRDLVADFLDLSFEMESGKQLPVLTRFEGPISLRVTGAPPATLARDLRLLLDRLQREAGIAITVTQNPDAQITIEAVSRRTLQKVLPQAACFVVPNVSSLSEFRSLRRSPKTDWALLTTRTRVTVVVPNDASPQEVRDCLHEEVAQALGPLNDLYRLPNSVFNDDNVHTILTDFDMLILRATYAPELTSGMGREDVAAKLPAIFARINPNSAAPARAQSARTPIPFTQAIQTALGPGTGLANRQTAADRAVQIATQAGWNDTRRGLAHYTRGRILQVTDPRAAPGEFRLADRFYAISNQTRLHRAFVASQLASYALAAGEPARARALVTPYIPLAKTAQNAALLATLQLLRAEALRAEGRVPQADALRLDSLGWARYGFGADWAVQGKLREIATLRAQTPPS</sequence>
<dbReference type="STRING" id="375451.RD1_2795"/>
<dbReference type="eggNOG" id="ENOG502Z7V7">
    <property type="taxonomic scope" value="Bacteria"/>
</dbReference>
<protein>
    <submittedName>
        <fullName evidence="2">Conserved domain protein</fullName>
    </submittedName>
</protein>